<evidence type="ECO:0000313" key="1">
    <source>
        <dbReference type="EMBL" id="NBI79854.1"/>
    </source>
</evidence>
<comment type="caution">
    <text evidence="1">The sequence shown here is derived from an EMBL/GenBank/DDBJ whole genome shotgun (WGS) entry which is preliminary data.</text>
</comment>
<proteinExistence type="predicted"/>
<dbReference type="AlphaFoldDB" id="A0A845RJE1"/>
<dbReference type="RefSeq" id="WP_290880270.1">
    <property type="nucleotide sequence ID" value="NZ_JBCLRI010000012.1"/>
</dbReference>
<sequence length="76" mass="8443">MRRANGFAVCGRQMAATAAKQRTAHVTPQPKPAKPVYLPLCGRQAQKGSPLWYHNRRAVMIPDYAQRLADYAATAF</sequence>
<accession>A0A845RJE1</accession>
<organism evidence="1 2">
    <name type="scientific">Anaerotruncus colihominis</name>
    <dbReference type="NCBI Taxonomy" id="169435"/>
    <lineage>
        <taxon>Bacteria</taxon>
        <taxon>Bacillati</taxon>
        <taxon>Bacillota</taxon>
        <taxon>Clostridia</taxon>
        <taxon>Eubacteriales</taxon>
        <taxon>Oscillospiraceae</taxon>
        <taxon>Anaerotruncus</taxon>
    </lineage>
</organism>
<protein>
    <submittedName>
        <fullName evidence="1">Uncharacterized protein</fullName>
    </submittedName>
</protein>
<reference evidence="1 2" key="1">
    <citation type="submission" date="2018-08" db="EMBL/GenBank/DDBJ databases">
        <title>Murine metabolic-syndrome-specific gut microbial biobank.</title>
        <authorList>
            <person name="Liu C."/>
        </authorList>
    </citation>
    <scope>NUCLEOTIDE SEQUENCE [LARGE SCALE GENOMIC DNA]</scope>
    <source>
        <strain evidence="1 2">X69</strain>
    </source>
</reference>
<dbReference type="Proteomes" id="UP000446348">
    <property type="component" value="Unassembled WGS sequence"/>
</dbReference>
<name>A0A845RJE1_9FIRM</name>
<dbReference type="EMBL" id="QXWZ01000026">
    <property type="protein sequence ID" value="NBI79854.1"/>
    <property type="molecule type" value="Genomic_DNA"/>
</dbReference>
<gene>
    <name evidence="1" type="ORF">D3Z39_13450</name>
</gene>
<evidence type="ECO:0000313" key="2">
    <source>
        <dbReference type="Proteomes" id="UP000446348"/>
    </source>
</evidence>